<organism evidence="9 10">
    <name type="scientific">Pseudocohnilembus persalinus</name>
    <name type="common">Ciliate</name>
    <dbReference type="NCBI Taxonomy" id="266149"/>
    <lineage>
        <taxon>Eukaryota</taxon>
        <taxon>Sar</taxon>
        <taxon>Alveolata</taxon>
        <taxon>Ciliophora</taxon>
        <taxon>Intramacronucleata</taxon>
        <taxon>Oligohymenophorea</taxon>
        <taxon>Scuticociliatia</taxon>
        <taxon>Philasterida</taxon>
        <taxon>Pseudocohnilembidae</taxon>
        <taxon>Pseudocohnilembus</taxon>
    </lineage>
</organism>
<evidence type="ECO:0000256" key="2">
    <source>
        <dbReference type="ARBA" id="ARBA00010596"/>
    </source>
</evidence>
<feature type="transmembrane region" description="Helical" evidence="6">
    <location>
        <begin position="216"/>
        <end position="239"/>
    </location>
</feature>
<protein>
    <recommendedName>
        <fullName evidence="6">Protein YIPF</fullName>
    </recommendedName>
</protein>
<feature type="compositionally biased region" description="Low complexity" evidence="7">
    <location>
        <begin position="37"/>
        <end position="76"/>
    </location>
</feature>
<dbReference type="Proteomes" id="UP000054937">
    <property type="component" value="Unassembled WGS sequence"/>
</dbReference>
<dbReference type="EMBL" id="LDAU01000181">
    <property type="protein sequence ID" value="KRX00860.1"/>
    <property type="molecule type" value="Genomic_DNA"/>
</dbReference>
<dbReference type="InterPro" id="IPR006977">
    <property type="entry name" value="Yip1_dom"/>
</dbReference>
<dbReference type="PANTHER" id="PTHR21236:SF2">
    <property type="entry name" value="PROTEIN YIPF"/>
    <property type="match status" value="1"/>
</dbReference>
<dbReference type="InterPro" id="IPR045231">
    <property type="entry name" value="Yip1/4-like"/>
</dbReference>
<evidence type="ECO:0000256" key="6">
    <source>
        <dbReference type="RuleBase" id="RU361264"/>
    </source>
</evidence>
<feature type="transmembrane region" description="Helical" evidence="6">
    <location>
        <begin position="186"/>
        <end position="204"/>
    </location>
</feature>
<dbReference type="InParanoid" id="A0A0V0QFB6"/>
<proteinExistence type="inferred from homology"/>
<evidence type="ECO:0000256" key="1">
    <source>
        <dbReference type="ARBA" id="ARBA00004141"/>
    </source>
</evidence>
<feature type="transmembrane region" description="Helical" evidence="6">
    <location>
        <begin position="245"/>
        <end position="265"/>
    </location>
</feature>
<dbReference type="Pfam" id="PF04893">
    <property type="entry name" value="Yip1"/>
    <property type="match status" value="1"/>
</dbReference>
<comment type="similarity">
    <text evidence="2 6">Belongs to the YIP1 family.</text>
</comment>
<dbReference type="GO" id="GO:0048280">
    <property type="term" value="P:vesicle fusion with Golgi apparatus"/>
    <property type="evidence" value="ECO:0007669"/>
    <property type="project" value="TreeGrafter"/>
</dbReference>
<comment type="subcellular location">
    <subcellularLocation>
        <location evidence="6">Golgi apparatus membrane</location>
        <topology evidence="6">Multi-pass membrane protein</topology>
    </subcellularLocation>
    <subcellularLocation>
        <location evidence="1">Membrane</location>
        <topology evidence="1">Multi-pass membrane protein</topology>
    </subcellularLocation>
</comment>
<dbReference type="FunCoup" id="A0A0V0QFB6">
    <property type="interactions" value="113"/>
</dbReference>
<feature type="transmembrane region" description="Helical" evidence="6">
    <location>
        <begin position="158"/>
        <end position="180"/>
    </location>
</feature>
<dbReference type="PANTHER" id="PTHR21236">
    <property type="entry name" value="GOLGI MEMBRANE PROTEIN YIP1"/>
    <property type="match status" value="1"/>
</dbReference>
<evidence type="ECO:0000313" key="10">
    <source>
        <dbReference type="Proteomes" id="UP000054937"/>
    </source>
</evidence>
<reference evidence="9 10" key="1">
    <citation type="journal article" date="2015" name="Sci. Rep.">
        <title>Genome of the facultative scuticociliatosis pathogen Pseudocohnilembus persalinus provides insight into its virulence through horizontal gene transfer.</title>
        <authorList>
            <person name="Xiong J."/>
            <person name="Wang G."/>
            <person name="Cheng J."/>
            <person name="Tian M."/>
            <person name="Pan X."/>
            <person name="Warren A."/>
            <person name="Jiang C."/>
            <person name="Yuan D."/>
            <person name="Miao W."/>
        </authorList>
    </citation>
    <scope>NUCLEOTIDE SEQUENCE [LARGE SCALE GENOMIC DNA]</scope>
    <source>
        <strain evidence="9">36N120E</strain>
    </source>
</reference>
<keyword evidence="4 6" id="KW-1133">Transmembrane helix</keyword>
<evidence type="ECO:0000256" key="5">
    <source>
        <dbReference type="ARBA" id="ARBA00023136"/>
    </source>
</evidence>
<evidence type="ECO:0000256" key="3">
    <source>
        <dbReference type="ARBA" id="ARBA00022692"/>
    </source>
</evidence>
<evidence type="ECO:0000313" key="9">
    <source>
        <dbReference type="EMBL" id="KRX00860.1"/>
    </source>
</evidence>
<dbReference type="GO" id="GO:0006888">
    <property type="term" value="P:endoplasmic reticulum to Golgi vesicle-mediated transport"/>
    <property type="evidence" value="ECO:0007669"/>
    <property type="project" value="InterPro"/>
</dbReference>
<evidence type="ECO:0000259" key="8">
    <source>
        <dbReference type="Pfam" id="PF04893"/>
    </source>
</evidence>
<keyword evidence="10" id="KW-1185">Reference proteome</keyword>
<keyword evidence="3 6" id="KW-0812">Transmembrane</keyword>
<dbReference type="AlphaFoldDB" id="A0A0V0QFB6"/>
<evidence type="ECO:0000256" key="4">
    <source>
        <dbReference type="ARBA" id="ARBA00022989"/>
    </source>
</evidence>
<accession>A0A0V0QFB6</accession>
<dbReference type="OrthoDB" id="440385at2759"/>
<gene>
    <name evidence="9" type="ORF">PPERSA_02039</name>
</gene>
<comment type="caution">
    <text evidence="6">Lacks conserved residue(s) required for the propagation of feature annotation.</text>
</comment>
<evidence type="ECO:0000256" key="7">
    <source>
        <dbReference type="SAM" id="MobiDB-lite"/>
    </source>
</evidence>
<dbReference type="GO" id="GO:0005802">
    <property type="term" value="C:trans-Golgi network"/>
    <property type="evidence" value="ECO:0007669"/>
    <property type="project" value="TreeGrafter"/>
</dbReference>
<feature type="region of interest" description="Disordered" evidence="7">
    <location>
        <begin position="26"/>
        <end position="76"/>
    </location>
</feature>
<comment type="caution">
    <text evidence="9">The sequence shown here is derived from an EMBL/GenBank/DDBJ whole genome shotgun (WGS) entry which is preliminary data.</text>
</comment>
<keyword evidence="5 6" id="KW-0472">Membrane</keyword>
<name>A0A0V0QFB6_PSEPJ</name>
<feature type="domain" description="Yip1" evidence="8">
    <location>
        <begin position="161"/>
        <end position="265"/>
    </location>
</feature>
<dbReference type="GO" id="GO:0000139">
    <property type="term" value="C:Golgi membrane"/>
    <property type="evidence" value="ECO:0007669"/>
    <property type="project" value="UniProtKB-SubCell"/>
</dbReference>
<sequence>MSNKVVSNPFGFDDSNDDISLINKEQQKQSNAFNIPQNKQSKNNNNSGKQQQNQGKTFNPNKIQANQKNNSSNQNLNIQQDPFAFNQTDNLDNYNTQEENQFFMENDDTINLQQNINKTNYDDDENEPPLLEDLGIDLKLIKERLISVMKCKKCDERFLIESDMSGPIILGFALGFFMMLSGKIHFGYIYGFGICGTISLYLILNWLSQYKNMELYSVLSILGYCLLPIVFLSFISIFISLVSFFGGILAIISVVWATYVASTFFEEQLIQFSCSTVLLY</sequence>